<proteinExistence type="predicted"/>
<sequence>MRYVIIIVVILGCYSCKNDDTPIFSENSLAALVAQYDIEIDNVIACASGSKTDENTIIAYAYPRPGASNLQYFETFSTDDDKNDYRNYTKVSIEATDFFNGYLKKFTRINTGEKWVIITFFEDNKLHLSNPIRLKHLSKPTEFSETVTVDTMLDGMPVFGWDDGVFNDNKIYFQVISDVENNFISGTYTFEKQFQYYKLDNVVLNITQGTPPVLNSSNQFNFTLMGVGEDNWVNLFIEKKFTP</sequence>
<protein>
    <submittedName>
        <fullName evidence="1">Uncharacterized protein</fullName>
    </submittedName>
</protein>
<dbReference type="OrthoDB" id="1177023at2"/>
<reference evidence="1 2" key="1">
    <citation type="submission" date="2016-01" db="EMBL/GenBank/DDBJ databases">
        <title>The draft genome sequence of Aquimarina sp. RZW4-3-2.</title>
        <authorList>
            <person name="Wang Y."/>
        </authorList>
    </citation>
    <scope>NUCLEOTIDE SEQUENCE [LARGE SCALE GENOMIC DNA]</scope>
    <source>
        <strain evidence="1 2">RZW4-3-2</strain>
    </source>
</reference>
<dbReference type="Proteomes" id="UP000076715">
    <property type="component" value="Unassembled WGS sequence"/>
</dbReference>
<dbReference type="STRING" id="1642818.AWE51_24035"/>
<dbReference type="RefSeq" id="WP_066313238.1">
    <property type="nucleotide sequence ID" value="NZ_LQRT01000008.1"/>
</dbReference>
<organism evidence="1 2">
    <name type="scientific">Aquimarina aggregata</name>
    <dbReference type="NCBI Taxonomy" id="1642818"/>
    <lineage>
        <taxon>Bacteria</taxon>
        <taxon>Pseudomonadati</taxon>
        <taxon>Bacteroidota</taxon>
        <taxon>Flavobacteriia</taxon>
        <taxon>Flavobacteriales</taxon>
        <taxon>Flavobacteriaceae</taxon>
        <taxon>Aquimarina</taxon>
    </lineage>
</organism>
<accession>A0A162CRD4</accession>
<evidence type="ECO:0000313" key="2">
    <source>
        <dbReference type="Proteomes" id="UP000076715"/>
    </source>
</evidence>
<gene>
    <name evidence="1" type="ORF">AWE51_24035</name>
</gene>
<name>A0A162CRD4_9FLAO</name>
<keyword evidence="2" id="KW-1185">Reference proteome</keyword>
<evidence type="ECO:0000313" key="1">
    <source>
        <dbReference type="EMBL" id="KZS41024.1"/>
    </source>
</evidence>
<dbReference type="EMBL" id="LQRT01000008">
    <property type="protein sequence ID" value="KZS41024.1"/>
    <property type="molecule type" value="Genomic_DNA"/>
</dbReference>
<dbReference type="AlphaFoldDB" id="A0A162CRD4"/>
<comment type="caution">
    <text evidence="1">The sequence shown here is derived from an EMBL/GenBank/DDBJ whole genome shotgun (WGS) entry which is preliminary data.</text>
</comment>